<protein>
    <recommendedName>
        <fullName evidence="3">MmcQ/YjbR family DNA-binding protein</fullName>
    </recommendedName>
</protein>
<dbReference type="EMBL" id="BNJR01000016">
    <property type="protein sequence ID" value="GHP14438.1"/>
    <property type="molecule type" value="Genomic_DNA"/>
</dbReference>
<reference evidence="1 2" key="1">
    <citation type="journal article" date="2021" name="Int. J. Syst. Evol. Microbiol.">
        <title>Lentilactobacillus fungorum sp. nov., isolated from spent mushroom substrates.</title>
        <authorList>
            <person name="Tohno M."/>
            <person name="Tanizawa Y."/>
            <person name="Kojima Y."/>
            <person name="Sakamoto M."/>
            <person name="Ohkuma M."/>
            <person name="Kobayashi H."/>
        </authorList>
    </citation>
    <scope>NUCLEOTIDE SEQUENCE [LARGE SCALE GENOMIC DNA]</scope>
    <source>
        <strain evidence="1 2">YK48G</strain>
    </source>
</reference>
<organism evidence="1 2">
    <name type="scientific">Lentilactobacillus fungorum</name>
    <dbReference type="NCBI Taxonomy" id="2201250"/>
    <lineage>
        <taxon>Bacteria</taxon>
        <taxon>Bacillati</taxon>
        <taxon>Bacillota</taxon>
        <taxon>Bacilli</taxon>
        <taxon>Lactobacillales</taxon>
        <taxon>Lactobacillaceae</taxon>
        <taxon>Lentilactobacillus</taxon>
    </lineage>
</organism>
<comment type="caution">
    <text evidence="1">The sequence shown here is derived from an EMBL/GenBank/DDBJ whole genome shotgun (WGS) entry which is preliminary data.</text>
</comment>
<proteinExistence type="predicted"/>
<dbReference type="InterPro" id="IPR058532">
    <property type="entry name" value="YjbR/MT2646/Rv2570-like"/>
</dbReference>
<dbReference type="Gene3D" id="3.90.1150.30">
    <property type="match status" value="1"/>
</dbReference>
<dbReference type="SUPFAM" id="SSF142906">
    <property type="entry name" value="YjbR-like"/>
    <property type="match status" value="1"/>
</dbReference>
<gene>
    <name evidence="1" type="primary">yyaQ</name>
    <name evidence="1" type="ORF">YK48G_18630</name>
</gene>
<dbReference type="Proteomes" id="UP000604765">
    <property type="component" value="Unassembled WGS sequence"/>
</dbReference>
<dbReference type="RefSeq" id="WP_203630435.1">
    <property type="nucleotide sequence ID" value="NZ_BNJR01000016.1"/>
</dbReference>
<dbReference type="PANTHER" id="PTHR35145:SF1">
    <property type="entry name" value="CYTOPLASMIC PROTEIN"/>
    <property type="match status" value="1"/>
</dbReference>
<keyword evidence="2" id="KW-1185">Reference proteome</keyword>
<dbReference type="Pfam" id="PF04237">
    <property type="entry name" value="YjbR"/>
    <property type="match status" value="1"/>
</dbReference>
<evidence type="ECO:0008006" key="3">
    <source>
        <dbReference type="Google" id="ProtNLM"/>
    </source>
</evidence>
<accession>A0ABQ3W1D7</accession>
<dbReference type="InterPro" id="IPR007351">
    <property type="entry name" value="YjbR"/>
</dbReference>
<name>A0ABQ3W1D7_9LACO</name>
<dbReference type="PANTHER" id="PTHR35145">
    <property type="entry name" value="CYTOPLASMIC PROTEIN-RELATED"/>
    <property type="match status" value="1"/>
</dbReference>
<evidence type="ECO:0000313" key="1">
    <source>
        <dbReference type="EMBL" id="GHP14438.1"/>
    </source>
</evidence>
<dbReference type="InterPro" id="IPR038056">
    <property type="entry name" value="YjbR-like_sf"/>
</dbReference>
<evidence type="ECO:0000313" key="2">
    <source>
        <dbReference type="Proteomes" id="UP000604765"/>
    </source>
</evidence>
<sequence length="117" mass="13857">MEREEIFAYVNQKYHSQPEYLWKKYPSYAVLRHQDNRKWYGLVMEVARKNLALGESGSEDVMDIKMMPDEIDALQKMNGFLPAYHMNKDNWLSVRISQVPTSENHQLIDASYQLTNK</sequence>